<dbReference type="AlphaFoldDB" id="A0A382X0L6"/>
<feature type="non-terminal residue" evidence="1">
    <location>
        <position position="165"/>
    </location>
</feature>
<dbReference type="EMBL" id="UINC01163466">
    <property type="protein sequence ID" value="SVD63791.1"/>
    <property type="molecule type" value="Genomic_DNA"/>
</dbReference>
<protein>
    <submittedName>
        <fullName evidence="1">Uncharacterized protein</fullName>
    </submittedName>
</protein>
<name>A0A382X0L6_9ZZZZ</name>
<gene>
    <name evidence="1" type="ORF">METZ01_LOCUS416645</name>
</gene>
<accession>A0A382X0L6</accession>
<sequence>MATVLVSDGSTATLKGVANGGTVLHGGNVASDGPITNAPGLSLLGSGSEGSTNLPVLNTARNIGNKTAKAAGTFCFNMTAGAIVAKRASTTLNGVANTTLLSGGVGKGARGRSAIHYLETSRALGVNTWPYAPDPTDPVVSRGITKGGTAGDVIQFTDGVTAGGA</sequence>
<organism evidence="1">
    <name type="scientific">marine metagenome</name>
    <dbReference type="NCBI Taxonomy" id="408172"/>
    <lineage>
        <taxon>unclassified sequences</taxon>
        <taxon>metagenomes</taxon>
        <taxon>ecological metagenomes</taxon>
    </lineage>
</organism>
<evidence type="ECO:0000313" key="1">
    <source>
        <dbReference type="EMBL" id="SVD63791.1"/>
    </source>
</evidence>
<proteinExistence type="predicted"/>
<reference evidence="1" key="1">
    <citation type="submission" date="2018-05" db="EMBL/GenBank/DDBJ databases">
        <authorList>
            <person name="Lanie J.A."/>
            <person name="Ng W.-L."/>
            <person name="Kazmierczak K.M."/>
            <person name="Andrzejewski T.M."/>
            <person name="Davidsen T.M."/>
            <person name="Wayne K.J."/>
            <person name="Tettelin H."/>
            <person name="Glass J.I."/>
            <person name="Rusch D."/>
            <person name="Podicherti R."/>
            <person name="Tsui H.-C.T."/>
            <person name="Winkler M.E."/>
        </authorList>
    </citation>
    <scope>NUCLEOTIDE SEQUENCE</scope>
</reference>